<feature type="non-terminal residue" evidence="2">
    <location>
        <position position="1"/>
    </location>
</feature>
<sequence>EVGGGGEDTEVQRLPFPVSLFLLLMLPSQVRSINIKENLATDGRSIEEKQAAVRAELQAKTDAAARQEAIAHFRAILLETTQTETEKMQESVSWAKFGENSLKDFKWSLIQEAIAAAEGIDFSEVPSFLLRENPVVWT</sequence>
<evidence type="ECO:0000313" key="2">
    <source>
        <dbReference type="EMBL" id="EWM24838.1"/>
    </source>
</evidence>
<dbReference type="OrthoDB" id="2018663at2759"/>
<dbReference type="Proteomes" id="UP000019335">
    <property type="component" value="Chromosome 12"/>
</dbReference>
<keyword evidence="1" id="KW-0732">Signal</keyword>
<organism evidence="2 3">
    <name type="scientific">Nannochloropsis gaditana</name>
    <dbReference type="NCBI Taxonomy" id="72520"/>
    <lineage>
        <taxon>Eukaryota</taxon>
        <taxon>Sar</taxon>
        <taxon>Stramenopiles</taxon>
        <taxon>Ochrophyta</taxon>
        <taxon>Eustigmatophyceae</taxon>
        <taxon>Eustigmatales</taxon>
        <taxon>Monodopsidaceae</taxon>
        <taxon>Nannochloropsis</taxon>
    </lineage>
</organism>
<reference evidence="2 3" key="1">
    <citation type="journal article" date="2014" name="Mol. Plant">
        <title>Chromosome Scale Genome Assembly and Transcriptome Profiling of Nannochloropsis gaditana in Nitrogen Depletion.</title>
        <authorList>
            <person name="Corteggiani Carpinelli E."/>
            <person name="Telatin A."/>
            <person name="Vitulo N."/>
            <person name="Forcato C."/>
            <person name="D'Angelo M."/>
            <person name="Schiavon R."/>
            <person name="Vezzi A."/>
            <person name="Giacometti G.M."/>
            <person name="Morosinotto T."/>
            <person name="Valle G."/>
        </authorList>
    </citation>
    <scope>NUCLEOTIDE SEQUENCE [LARGE SCALE GENOMIC DNA]</scope>
    <source>
        <strain evidence="2 3">B-31</strain>
    </source>
</reference>
<protein>
    <submittedName>
        <fullName evidence="2">Uncharacterized protein</fullName>
    </submittedName>
</protein>
<feature type="chain" id="PRO_5004904423" evidence="1">
    <location>
        <begin position="33"/>
        <end position="138"/>
    </location>
</feature>
<gene>
    <name evidence="2" type="ORF">Naga_100887g5</name>
</gene>
<keyword evidence="3" id="KW-1185">Reference proteome</keyword>
<name>W7TMU9_9STRA</name>
<proteinExistence type="predicted"/>
<evidence type="ECO:0000256" key="1">
    <source>
        <dbReference type="SAM" id="SignalP"/>
    </source>
</evidence>
<dbReference type="EMBL" id="AZIL01001098">
    <property type="protein sequence ID" value="EWM24838.1"/>
    <property type="molecule type" value="Genomic_DNA"/>
</dbReference>
<feature type="signal peptide" evidence="1">
    <location>
        <begin position="1"/>
        <end position="32"/>
    </location>
</feature>
<comment type="caution">
    <text evidence="2">The sequence shown here is derived from an EMBL/GenBank/DDBJ whole genome shotgun (WGS) entry which is preliminary data.</text>
</comment>
<accession>W7TMU9</accession>
<dbReference type="AlphaFoldDB" id="W7TMU9"/>
<evidence type="ECO:0000313" key="3">
    <source>
        <dbReference type="Proteomes" id="UP000019335"/>
    </source>
</evidence>